<comment type="caution">
    <text evidence="1">The sequence shown here is derived from an EMBL/GenBank/DDBJ whole genome shotgun (WGS) entry which is preliminary data.</text>
</comment>
<organism evidence="1 2">
    <name type="scientific">Myriangium duriaei CBS 260.36</name>
    <dbReference type="NCBI Taxonomy" id="1168546"/>
    <lineage>
        <taxon>Eukaryota</taxon>
        <taxon>Fungi</taxon>
        <taxon>Dikarya</taxon>
        <taxon>Ascomycota</taxon>
        <taxon>Pezizomycotina</taxon>
        <taxon>Dothideomycetes</taxon>
        <taxon>Dothideomycetidae</taxon>
        <taxon>Myriangiales</taxon>
        <taxon>Myriangiaceae</taxon>
        <taxon>Myriangium</taxon>
    </lineage>
</organism>
<keyword evidence="2" id="KW-1185">Reference proteome</keyword>
<dbReference type="EMBL" id="ML996085">
    <property type="protein sequence ID" value="KAF2153368.1"/>
    <property type="molecule type" value="Genomic_DNA"/>
</dbReference>
<evidence type="ECO:0000313" key="1">
    <source>
        <dbReference type="EMBL" id="KAF2153368.1"/>
    </source>
</evidence>
<name>A0A9P4J0R9_9PEZI</name>
<gene>
    <name evidence="1" type="ORF">K461DRAFT_278182</name>
</gene>
<protein>
    <submittedName>
        <fullName evidence="1">Uncharacterized protein</fullName>
    </submittedName>
</protein>
<reference evidence="1" key="1">
    <citation type="journal article" date="2020" name="Stud. Mycol.">
        <title>101 Dothideomycetes genomes: a test case for predicting lifestyles and emergence of pathogens.</title>
        <authorList>
            <person name="Haridas S."/>
            <person name="Albert R."/>
            <person name="Binder M."/>
            <person name="Bloem J."/>
            <person name="Labutti K."/>
            <person name="Salamov A."/>
            <person name="Andreopoulos B."/>
            <person name="Baker S."/>
            <person name="Barry K."/>
            <person name="Bills G."/>
            <person name="Bluhm B."/>
            <person name="Cannon C."/>
            <person name="Castanera R."/>
            <person name="Culley D."/>
            <person name="Daum C."/>
            <person name="Ezra D."/>
            <person name="Gonzalez J."/>
            <person name="Henrissat B."/>
            <person name="Kuo A."/>
            <person name="Liang C."/>
            <person name="Lipzen A."/>
            <person name="Lutzoni F."/>
            <person name="Magnuson J."/>
            <person name="Mondo S."/>
            <person name="Nolan M."/>
            <person name="Ohm R."/>
            <person name="Pangilinan J."/>
            <person name="Park H.-J."/>
            <person name="Ramirez L."/>
            <person name="Alfaro M."/>
            <person name="Sun H."/>
            <person name="Tritt A."/>
            <person name="Yoshinaga Y."/>
            <person name="Zwiers L.-H."/>
            <person name="Turgeon B."/>
            <person name="Goodwin S."/>
            <person name="Spatafora J."/>
            <person name="Crous P."/>
            <person name="Grigoriev I."/>
        </authorList>
    </citation>
    <scope>NUCLEOTIDE SEQUENCE</scope>
    <source>
        <strain evidence="1">CBS 260.36</strain>
    </source>
</reference>
<accession>A0A9P4J0R9</accession>
<evidence type="ECO:0000313" key="2">
    <source>
        <dbReference type="Proteomes" id="UP000799439"/>
    </source>
</evidence>
<dbReference type="AlphaFoldDB" id="A0A9P4J0R9"/>
<proteinExistence type="predicted"/>
<sequence length="109" mass="11635">MMVSVLRTVARSQASQALQALVGVWSVAERNSVCCRTSKMSSRMQDTTTSDEDDPQSGADFQLCAACKPATAKAYTLLTGQTPGVCCVCMVAAARLMTTPAISRTHHTY</sequence>
<dbReference type="Proteomes" id="UP000799439">
    <property type="component" value="Unassembled WGS sequence"/>
</dbReference>